<keyword evidence="2" id="KW-1185">Reference proteome</keyword>
<accession>A0A4Q0P0K6</accession>
<reference evidence="1 2" key="1">
    <citation type="submission" date="2018-07" db="EMBL/GenBank/DDBJ databases">
        <title>Leeuwenhoekiella genomics.</title>
        <authorList>
            <person name="Tahon G."/>
            <person name="Willems A."/>
        </authorList>
    </citation>
    <scope>NUCLEOTIDE SEQUENCE [LARGE SCALE GENOMIC DNA]</scope>
    <source>
        <strain evidence="1 2">R-50232</strain>
    </source>
</reference>
<dbReference type="OrthoDB" id="1450227at2"/>
<name>A0A4Q0P0K6_9FLAO</name>
<proteinExistence type="predicted"/>
<gene>
    <name evidence="1" type="ORF">DSM04_101733</name>
</gene>
<organism evidence="1 2">
    <name type="scientific">Leeuwenhoekiella aestuarii</name>
    <dbReference type="NCBI Taxonomy" id="2249426"/>
    <lineage>
        <taxon>Bacteria</taxon>
        <taxon>Pseudomonadati</taxon>
        <taxon>Bacteroidota</taxon>
        <taxon>Flavobacteriia</taxon>
        <taxon>Flavobacteriales</taxon>
        <taxon>Flavobacteriaceae</taxon>
        <taxon>Leeuwenhoekiella</taxon>
    </lineage>
</organism>
<dbReference type="Proteomes" id="UP000289821">
    <property type="component" value="Unassembled WGS sequence"/>
</dbReference>
<sequence length="144" mass="17036">MAEFVSEMATTLLHEGIHAEIFKYVNDHQGDIDPEDRTNLLYYYFYYKSDNSNSLETIYAQHQYMADNYIIPIAKTIRLLDNNRYDLEFYLAFAWEGLIKYGYDGYYDNGEWKSLTKEENSQCYENKKQVNNTTDFGSDCISLN</sequence>
<evidence type="ECO:0000313" key="2">
    <source>
        <dbReference type="Proteomes" id="UP000289821"/>
    </source>
</evidence>
<evidence type="ECO:0000313" key="1">
    <source>
        <dbReference type="EMBL" id="RXG18531.1"/>
    </source>
</evidence>
<protein>
    <submittedName>
        <fullName evidence="1">Uncharacterized protein</fullName>
    </submittedName>
</protein>
<dbReference type="AlphaFoldDB" id="A0A4Q0P0K6"/>
<dbReference type="EMBL" id="QOVI01000001">
    <property type="protein sequence ID" value="RXG18531.1"/>
    <property type="molecule type" value="Genomic_DNA"/>
</dbReference>
<dbReference type="RefSeq" id="WP_128760068.1">
    <property type="nucleotide sequence ID" value="NZ_QOVI01000001.1"/>
</dbReference>
<comment type="caution">
    <text evidence="1">The sequence shown here is derived from an EMBL/GenBank/DDBJ whole genome shotgun (WGS) entry which is preliminary data.</text>
</comment>